<protein>
    <submittedName>
        <fullName evidence="1">Uncharacterized protein</fullName>
    </submittedName>
</protein>
<dbReference type="EMBL" id="CP077717">
    <property type="protein sequence ID" value="QXJ27640.1"/>
    <property type="molecule type" value="Genomic_DNA"/>
</dbReference>
<evidence type="ECO:0000313" key="2">
    <source>
        <dbReference type="Proteomes" id="UP000694018"/>
    </source>
</evidence>
<dbReference type="GeneID" id="65562116"/>
<dbReference type="RefSeq" id="WP_218266876.1">
    <property type="nucleotide sequence ID" value="NZ_CP077717.1"/>
</dbReference>
<gene>
    <name evidence="1" type="ORF">J5U23_00507</name>
</gene>
<organism evidence="1 2">
    <name type="scientific">Saccharolobus shibatae (strain ATCC 51178 / DSM 5389 / JCM 8931 / NBRC 15437 / B12)</name>
    <name type="common">Sulfolobus shibatae</name>
    <dbReference type="NCBI Taxonomy" id="523848"/>
    <lineage>
        <taxon>Archaea</taxon>
        <taxon>Thermoproteota</taxon>
        <taxon>Thermoprotei</taxon>
        <taxon>Sulfolobales</taxon>
        <taxon>Sulfolobaceae</taxon>
        <taxon>Saccharolobus</taxon>
    </lineage>
</organism>
<name>A0A8F5BM09_SACSH</name>
<accession>A0A8F5BM09</accession>
<dbReference type="KEGG" id="sshi:J5U23_00507"/>
<dbReference type="AlphaFoldDB" id="A0A8F5BM09"/>
<dbReference type="Proteomes" id="UP000694018">
    <property type="component" value="Chromosome"/>
</dbReference>
<sequence length="290" mass="33907">MVYRQCIRWKKGIVNTQCEIEAQISDDDEVYIIRNGIVKRVKGENDIIPYINAISPAFRALVLSKLPNTMSDNLYRLVYKTQPFNEIRKVSERTFSIWSGSYPSFITFLNLPSEVIKYLPPSRMIEIDPQYYVHIEPLYKSIEKHSEWANDTVYFYGQQVCMALRGCTYFGDEAYSVKDIDQSLNVIKLWLFHIILGSGTVVVDGNVKNLEKFLMLRYDKGFEFLESKEEAGKLEIEVNDRKIRMTLNDNELLSLDYTSARYIKFSYPLSWKSRYSISDFVSSLKMWKGT</sequence>
<reference evidence="1" key="1">
    <citation type="journal article" date="2021" name="Environ. Microbiol.">
        <title>New insights into the diversity and evolution of the archaeal mobilome from three complete genomes of Saccharolobus shibatae.</title>
        <authorList>
            <person name="Medvedeva S."/>
            <person name="Brandt D."/>
            <person name="Cvirkaite-Krupovic V."/>
            <person name="Liu Y."/>
            <person name="Severinov K."/>
            <person name="Ishino S."/>
            <person name="Ishino Y."/>
            <person name="Prangishvili D."/>
            <person name="Kalinowski J."/>
            <person name="Krupovic M."/>
        </authorList>
    </citation>
    <scope>NUCLEOTIDE SEQUENCE</scope>
    <source>
        <strain evidence="1">B12</strain>
    </source>
</reference>
<proteinExistence type="predicted"/>
<dbReference type="OrthoDB" id="35174at2157"/>
<evidence type="ECO:0000313" key="1">
    <source>
        <dbReference type="EMBL" id="QXJ27640.1"/>
    </source>
</evidence>